<dbReference type="InterPro" id="IPR036397">
    <property type="entry name" value="RNaseH_sf"/>
</dbReference>
<reference evidence="2" key="1">
    <citation type="submission" date="2015-01" db="EMBL/GenBank/DDBJ databases">
        <title>The Genome Sequence of Cladophialophora bantiana CBS 173.52.</title>
        <authorList>
            <consortium name="The Broad Institute Genomics Platform"/>
            <person name="Cuomo C."/>
            <person name="de Hoog S."/>
            <person name="Gorbushina A."/>
            <person name="Stielow B."/>
            <person name="Teixiera M."/>
            <person name="Abouelleil A."/>
            <person name="Chapman S.B."/>
            <person name="Priest M."/>
            <person name="Young S.K."/>
            <person name="Wortman J."/>
            <person name="Nusbaum C."/>
            <person name="Birren B."/>
        </authorList>
    </citation>
    <scope>NUCLEOTIDE SEQUENCE [LARGE SCALE GENOMIC DNA]</scope>
    <source>
        <strain evidence="2">CBS 173.52</strain>
    </source>
</reference>
<dbReference type="EMBL" id="KN846999">
    <property type="protein sequence ID" value="KIW88365.1"/>
    <property type="molecule type" value="Genomic_DNA"/>
</dbReference>
<name>A0A0D2HBR6_CLAB1</name>
<evidence type="ECO:0000259" key="1">
    <source>
        <dbReference type="PROSITE" id="PS50822"/>
    </source>
</evidence>
<dbReference type="RefSeq" id="XP_016615034.1">
    <property type="nucleotide sequence ID" value="XM_016768647.1"/>
</dbReference>
<feature type="domain" description="Piwi" evidence="1">
    <location>
        <begin position="105"/>
        <end position="245"/>
    </location>
</feature>
<dbReference type="OrthoDB" id="10252740at2759"/>
<evidence type="ECO:0000313" key="3">
    <source>
        <dbReference type="Proteomes" id="UP000053789"/>
    </source>
</evidence>
<dbReference type="InterPro" id="IPR003165">
    <property type="entry name" value="Piwi"/>
</dbReference>
<gene>
    <name evidence="2" type="ORF">Z519_10934</name>
</gene>
<organism evidence="2 3">
    <name type="scientific">Cladophialophora bantiana (strain ATCC 10958 / CBS 173.52 / CDC B-1940 / NIH 8579)</name>
    <name type="common">Xylohypha bantiana</name>
    <dbReference type="NCBI Taxonomy" id="1442370"/>
    <lineage>
        <taxon>Eukaryota</taxon>
        <taxon>Fungi</taxon>
        <taxon>Dikarya</taxon>
        <taxon>Ascomycota</taxon>
        <taxon>Pezizomycotina</taxon>
        <taxon>Eurotiomycetes</taxon>
        <taxon>Chaetothyriomycetidae</taxon>
        <taxon>Chaetothyriales</taxon>
        <taxon>Herpotrichiellaceae</taxon>
        <taxon>Cladophialophora</taxon>
    </lineage>
</organism>
<dbReference type="GeneID" id="27703862"/>
<evidence type="ECO:0000313" key="2">
    <source>
        <dbReference type="EMBL" id="KIW88365.1"/>
    </source>
</evidence>
<dbReference type="HOGENOM" id="CLU_973192_0_0_1"/>
<dbReference type="InterPro" id="IPR012337">
    <property type="entry name" value="RNaseH-like_sf"/>
</dbReference>
<dbReference type="SUPFAM" id="SSF53098">
    <property type="entry name" value="Ribonuclease H-like"/>
    <property type="match status" value="1"/>
</dbReference>
<dbReference type="PANTHER" id="PTHR22891">
    <property type="entry name" value="EUKARYOTIC TRANSLATION INITIATION FACTOR 2C"/>
    <property type="match status" value="1"/>
</dbReference>
<keyword evidence="3" id="KW-1185">Reference proteome</keyword>
<dbReference type="VEuPathDB" id="FungiDB:Z519_10934"/>
<dbReference type="Pfam" id="PF02171">
    <property type="entry name" value="Piwi"/>
    <property type="match status" value="1"/>
</dbReference>
<protein>
    <recommendedName>
        <fullName evidence="1">Piwi domain-containing protein</fullName>
    </recommendedName>
</protein>
<dbReference type="GO" id="GO:0003676">
    <property type="term" value="F:nucleic acid binding"/>
    <property type="evidence" value="ECO:0007669"/>
    <property type="project" value="InterPro"/>
</dbReference>
<proteinExistence type="predicted"/>
<accession>A0A0D2HBR6</accession>
<dbReference type="Proteomes" id="UP000053789">
    <property type="component" value="Unassembled WGS sequence"/>
</dbReference>
<dbReference type="PROSITE" id="PS50822">
    <property type="entry name" value="PIWI"/>
    <property type="match status" value="1"/>
</dbReference>
<sequence length="286" mass="31986">MATVKGQMFYGIAPQPALPWSGPWETETGKVLEGKGGLYSILGISRSVRGSFCSPGFVDLNIYIKTLCFWQHGKVIEASQNQYPSSTPDRLNQLQNTCAGLCGEKTLRAKVSARRDSTPVTIICAIKRHYTDLKAPFQPPSAVLNHRNKDETISNNALPGCVVVDRSNYGQGSDFFLIGQKAIGGTTIPEHYNVLQNPHNYDIQDIARITYHLCCLFGRSRTAVGLCTSVYYADLVADRARCFVRPFYNPPREDDNPAKIFEDSELPQIRRCLEVHPNIQKHMVYI</sequence>
<dbReference type="SMART" id="SM00950">
    <property type="entry name" value="Piwi"/>
    <property type="match status" value="1"/>
</dbReference>
<dbReference type="AlphaFoldDB" id="A0A0D2HBR6"/>
<dbReference type="Gene3D" id="3.30.420.10">
    <property type="entry name" value="Ribonuclease H-like superfamily/Ribonuclease H"/>
    <property type="match status" value="1"/>
</dbReference>